<name>A0A0F7U3H9_NEOCL</name>
<accession>A0A0F7U3H9</accession>
<sequence length="458" mass="52337">MATPGKRTVGTINSRSILRMRSLPQQGEKLLSLHLPESSQTPTWQPASSPASPRCTQSVSAPHRREESAGKSLSPRLNRRGGCCRSPRGCHRRAWHSDERCDHGGARQQKSPPCSPRRERPRNADIHKNSQLSTHEEKQPTKDHCGQCLRHKQVSRTRCVVPATPTTANSSEKKNRQCWQPSDELLGGAAALNDLRQTVIEKQGRRLRELSAYYQKCHHLSEENNYLKCREQALVRQLKEAEETSRMDRNEELQKLTALNAHLLHDNMVLHTSLALLIDRQPTIVTGLYETDMICWVVPNLALLAREGKLPRRIVSPWLKSENRRTCRLQFILYPFGTKHDHREALAGKPDSRLATPRKACPALLVRMKRNVEATFYLFFGKQCTSPVTYQFSESVGGGRSFYRHDFSSTWLDDLGYPGQDTFHVGLSLLHCSDRSQYVIRHHDRHYADLQPRCLRLS</sequence>
<feature type="compositionally biased region" description="Basic and acidic residues" evidence="1">
    <location>
        <begin position="116"/>
        <end position="145"/>
    </location>
</feature>
<proteinExistence type="predicted"/>
<reference evidence="2" key="1">
    <citation type="journal article" date="2015" name="PLoS ONE">
        <title>Comprehensive Evaluation of Toxoplasma gondii VEG and Neospora caninum LIV Genomes with Tachyzoite Stage Transcriptome and Proteome Defines Novel Transcript Features.</title>
        <authorList>
            <person name="Ramaprasad A."/>
            <person name="Mourier T."/>
            <person name="Naeem R."/>
            <person name="Malas T.B."/>
            <person name="Moussa E."/>
            <person name="Panigrahi A."/>
            <person name="Vermont S.J."/>
            <person name="Otto T.D."/>
            <person name="Wastling J."/>
            <person name="Pain A."/>
        </authorList>
    </citation>
    <scope>NUCLEOTIDE SEQUENCE</scope>
    <source>
        <strain evidence="2">Liverpool</strain>
    </source>
</reference>
<organism evidence="2">
    <name type="scientific">Neospora caninum (strain Liverpool)</name>
    <dbReference type="NCBI Taxonomy" id="572307"/>
    <lineage>
        <taxon>Eukaryota</taxon>
        <taxon>Sar</taxon>
        <taxon>Alveolata</taxon>
        <taxon>Apicomplexa</taxon>
        <taxon>Conoidasida</taxon>
        <taxon>Coccidia</taxon>
        <taxon>Eucoccidiorida</taxon>
        <taxon>Eimeriorina</taxon>
        <taxon>Sarcocystidae</taxon>
        <taxon>Neospora</taxon>
    </lineage>
</organism>
<evidence type="ECO:0000256" key="1">
    <source>
        <dbReference type="SAM" id="MobiDB-lite"/>
    </source>
</evidence>
<feature type="compositionally biased region" description="Polar residues" evidence="1">
    <location>
        <begin position="37"/>
        <end position="60"/>
    </location>
</feature>
<dbReference type="AlphaFoldDB" id="A0A0F7U3H9"/>
<gene>
    <name evidence="2" type="ORF">BN1204_002460</name>
</gene>
<feature type="region of interest" description="Disordered" evidence="1">
    <location>
        <begin position="98"/>
        <end position="146"/>
    </location>
</feature>
<protein>
    <submittedName>
        <fullName evidence="2">Uncharacterized protein</fullName>
    </submittedName>
</protein>
<feature type="region of interest" description="Disordered" evidence="1">
    <location>
        <begin position="1"/>
        <end position="79"/>
    </location>
</feature>
<dbReference type="EMBL" id="LN714475">
    <property type="protein sequence ID" value="CEL64343.1"/>
    <property type="molecule type" value="Genomic_DNA"/>
</dbReference>
<evidence type="ECO:0000313" key="2">
    <source>
        <dbReference type="EMBL" id="CEL64343.1"/>
    </source>
</evidence>